<dbReference type="InterPro" id="IPR050458">
    <property type="entry name" value="LolB"/>
</dbReference>
<evidence type="ECO:0000256" key="1">
    <source>
        <dbReference type="SAM" id="MobiDB-lite"/>
    </source>
</evidence>
<proteinExistence type="predicted"/>
<dbReference type="InterPro" id="IPR036930">
    <property type="entry name" value="WGR_dom_sf"/>
</dbReference>
<feature type="compositionally biased region" description="Polar residues" evidence="1">
    <location>
        <begin position="102"/>
        <end position="111"/>
    </location>
</feature>
<dbReference type="SUPFAM" id="SSF142921">
    <property type="entry name" value="WGR domain-like"/>
    <property type="match status" value="1"/>
</dbReference>
<dbReference type="InterPro" id="IPR008893">
    <property type="entry name" value="WGR_domain"/>
</dbReference>
<keyword evidence="4" id="KW-1185">Reference proteome</keyword>
<feature type="region of interest" description="Disordered" evidence="1">
    <location>
        <begin position="81"/>
        <end position="120"/>
    </location>
</feature>
<name>N1WU56_9LEPT</name>
<evidence type="ECO:0000313" key="4">
    <source>
        <dbReference type="Proteomes" id="UP000012313"/>
    </source>
</evidence>
<gene>
    <name evidence="3" type="ORF">LEP1GSC060_2415</name>
</gene>
<dbReference type="SMART" id="SM00773">
    <property type="entry name" value="WGR"/>
    <property type="match status" value="1"/>
</dbReference>
<reference evidence="3" key="1">
    <citation type="submission" date="2013-03" db="EMBL/GenBank/DDBJ databases">
        <authorList>
            <person name="Harkins D.M."/>
            <person name="Durkin A.S."/>
            <person name="Brinkac L.M."/>
            <person name="Haft D.H."/>
            <person name="Selengut J.D."/>
            <person name="Sanka R."/>
            <person name="DePew J."/>
            <person name="Purushe J."/>
            <person name="Hartskeerl R.A."/>
            <person name="Ahmed A."/>
            <person name="van der Linden H."/>
            <person name="Goris M.G.A."/>
            <person name="Vinetz J.M."/>
            <person name="Sutton G.G."/>
            <person name="Nierman W.C."/>
            <person name="Fouts D.E."/>
        </authorList>
    </citation>
    <scope>NUCLEOTIDE SEQUENCE [LARGE SCALE GENOMIC DNA]</scope>
    <source>
        <strain evidence="3">ICFT</strain>
    </source>
</reference>
<evidence type="ECO:0000259" key="2">
    <source>
        <dbReference type="PROSITE" id="PS51977"/>
    </source>
</evidence>
<dbReference type="EMBL" id="AOHC02000012">
    <property type="protein sequence ID" value="EMY79383.1"/>
    <property type="molecule type" value="Genomic_DNA"/>
</dbReference>
<dbReference type="Gene3D" id="2.20.140.10">
    <property type="entry name" value="WGR domain"/>
    <property type="match status" value="1"/>
</dbReference>
<dbReference type="PROSITE" id="PS51977">
    <property type="entry name" value="WGR"/>
    <property type="match status" value="1"/>
</dbReference>
<dbReference type="AlphaFoldDB" id="N1WU56"/>
<organism evidence="3 4">
    <name type="scientific">Leptospira weilii serovar Ranarum str. ICFT</name>
    <dbReference type="NCBI Taxonomy" id="1218598"/>
    <lineage>
        <taxon>Bacteria</taxon>
        <taxon>Pseudomonadati</taxon>
        <taxon>Spirochaetota</taxon>
        <taxon>Spirochaetia</taxon>
        <taxon>Leptospirales</taxon>
        <taxon>Leptospiraceae</taxon>
        <taxon>Leptospira</taxon>
    </lineage>
</organism>
<dbReference type="InterPro" id="IPR049809">
    <property type="entry name" value="YehF/YfeS-like_WGR"/>
</dbReference>
<dbReference type="PANTHER" id="PTHR30634:SF13">
    <property type="entry name" value="PROTEIN YEHF"/>
    <property type="match status" value="1"/>
</dbReference>
<dbReference type="Pfam" id="PF05406">
    <property type="entry name" value="WGR"/>
    <property type="match status" value="1"/>
</dbReference>
<feature type="compositionally biased region" description="Basic and acidic residues" evidence="1">
    <location>
        <begin position="90"/>
        <end position="101"/>
    </location>
</feature>
<dbReference type="PANTHER" id="PTHR30634">
    <property type="entry name" value="OUTER MEMBRANE LOLAB LIPOPROTEIN INSERTION APPARATUS"/>
    <property type="match status" value="1"/>
</dbReference>
<protein>
    <submittedName>
        <fullName evidence="3">WGR domain protein</fullName>
    </submittedName>
</protein>
<sequence length="246" mass="27672">MKHHLTYQDATSNKFWNIEVSGKSFTVTYGKIGTSGQTQTKTFDDDEKCLKEANKLLSEKLKKGYQNSGEGEIVVAVASPKSAGNKPVKSKTEISETKTESKSGTANQSAANEVPETHSKNGIHKIEAKKLKEPIEKTLGLSKEDLAIRSNVVPVRPKEEPKTFDLKARIEQLSSLKRGNYGRDIDWTNQDIPLFMSKPEAHFWFLVLSRMEALDDYDYEGKKNKRNIQKFQEFLGSQTIDGNLTL</sequence>
<comment type="caution">
    <text evidence="3">The sequence shown here is derived from an EMBL/GenBank/DDBJ whole genome shotgun (WGS) entry which is preliminary data.</text>
</comment>
<feature type="domain" description="WGR" evidence="2">
    <location>
        <begin position="1"/>
        <end position="83"/>
    </location>
</feature>
<dbReference type="STRING" id="1218598.LEP1GSC060_2415"/>
<dbReference type="CDD" id="cd07996">
    <property type="entry name" value="WGR_MMR_like"/>
    <property type="match status" value="1"/>
</dbReference>
<evidence type="ECO:0000313" key="3">
    <source>
        <dbReference type="EMBL" id="EMY79383.1"/>
    </source>
</evidence>
<accession>N1WU56</accession>
<dbReference type="Proteomes" id="UP000012313">
    <property type="component" value="Unassembled WGS sequence"/>
</dbReference>